<accession>A0A369B9B1</accession>
<evidence type="ECO:0000256" key="2">
    <source>
        <dbReference type="ARBA" id="ARBA00022490"/>
    </source>
</evidence>
<dbReference type="InterPro" id="IPR028581">
    <property type="entry name" value="DeoC_typeI"/>
</dbReference>
<dbReference type="CDD" id="cd00959">
    <property type="entry name" value="DeoC"/>
    <property type="match status" value="1"/>
</dbReference>
<dbReference type="EC" id="4.1.2.4" evidence="6"/>
<name>A0A369B9B1_9FIRM</name>
<keyword evidence="4 6" id="KW-0704">Schiff base</keyword>
<dbReference type="UniPathway" id="UPA00002">
    <property type="reaction ID" value="UER00468"/>
</dbReference>
<dbReference type="GO" id="GO:0006018">
    <property type="term" value="P:2-deoxyribose 1-phosphate catabolic process"/>
    <property type="evidence" value="ECO:0007669"/>
    <property type="project" value="UniProtKB-UniRule"/>
</dbReference>
<proteinExistence type="inferred from homology"/>
<dbReference type="GO" id="GO:0016052">
    <property type="term" value="P:carbohydrate catabolic process"/>
    <property type="evidence" value="ECO:0007669"/>
    <property type="project" value="TreeGrafter"/>
</dbReference>
<keyword evidence="3 6" id="KW-0456">Lyase</keyword>
<keyword evidence="8" id="KW-1185">Reference proteome</keyword>
<feature type="active site" description="Proton donor/acceptor" evidence="6">
    <location>
        <position position="134"/>
    </location>
</feature>
<keyword evidence="2 6" id="KW-0963">Cytoplasm</keyword>
<evidence type="ECO:0000313" key="7">
    <source>
        <dbReference type="EMBL" id="RCX18001.1"/>
    </source>
</evidence>
<dbReference type="GO" id="GO:0009264">
    <property type="term" value="P:deoxyribonucleotide catabolic process"/>
    <property type="evidence" value="ECO:0007669"/>
    <property type="project" value="UniProtKB-UniRule"/>
</dbReference>
<dbReference type="AlphaFoldDB" id="A0A369B9B1"/>
<evidence type="ECO:0000256" key="6">
    <source>
        <dbReference type="HAMAP-Rule" id="MF_00114"/>
    </source>
</evidence>
<protein>
    <recommendedName>
        <fullName evidence="6">Deoxyribose-phosphate aldolase</fullName>
        <shortName evidence="6">DERA</shortName>
        <ecNumber evidence="6">4.1.2.4</ecNumber>
    </recommendedName>
    <alternativeName>
        <fullName evidence="6">2-deoxy-D-ribose 5-phosphate aldolase</fullName>
    </alternativeName>
    <alternativeName>
        <fullName evidence="6">Phosphodeoxyriboaldolase</fullName>
        <shortName evidence="6">Deoxyriboaldolase</shortName>
    </alternativeName>
</protein>
<evidence type="ECO:0000256" key="3">
    <source>
        <dbReference type="ARBA" id="ARBA00023239"/>
    </source>
</evidence>
<organism evidence="7 8">
    <name type="scientific">Anaerobacterium chartisolvens</name>
    <dbReference type="NCBI Taxonomy" id="1297424"/>
    <lineage>
        <taxon>Bacteria</taxon>
        <taxon>Bacillati</taxon>
        <taxon>Bacillota</taxon>
        <taxon>Clostridia</taxon>
        <taxon>Eubacteriales</taxon>
        <taxon>Oscillospiraceae</taxon>
        <taxon>Anaerobacterium</taxon>
    </lineage>
</organism>
<dbReference type="SMART" id="SM01133">
    <property type="entry name" value="DeoC"/>
    <property type="match status" value="1"/>
</dbReference>
<evidence type="ECO:0000256" key="1">
    <source>
        <dbReference type="ARBA" id="ARBA00010936"/>
    </source>
</evidence>
<dbReference type="OrthoDB" id="9778711at2"/>
<dbReference type="HAMAP" id="MF_00114">
    <property type="entry name" value="DeoC_type1"/>
    <property type="match status" value="1"/>
</dbReference>
<dbReference type="InterPro" id="IPR002915">
    <property type="entry name" value="DeoC/FbaB/LacD_aldolase"/>
</dbReference>
<dbReference type="InterPro" id="IPR011343">
    <property type="entry name" value="DeoC"/>
</dbReference>
<dbReference type="PANTHER" id="PTHR10889">
    <property type="entry name" value="DEOXYRIBOSE-PHOSPHATE ALDOLASE"/>
    <property type="match status" value="1"/>
</dbReference>
<comment type="catalytic activity">
    <reaction evidence="5 6">
        <text>2-deoxy-D-ribose 5-phosphate = D-glyceraldehyde 3-phosphate + acetaldehyde</text>
        <dbReference type="Rhea" id="RHEA:12821"/>
        <dbReference type="ChEBI" id="CHEBI:15343"/>
        <dbReference type="ChEBI" id="CHEBI:59776"/>
        <dbReference type="ChEBI" id="CHEBI:62877"/>
        <dbReference type="EC" id="4.1.2.4"/>
    </reaction>
</comment>
<comment type="caution">
    <text evidence="7">The sequence shown here is derived from an EMBL/GenBank/DDBJ whole genome shotgun (WGS) entry which is preliminary data.</text>
</comment>
<comment type="similarity">
    <text evidence="1 6">Belongs to the DeoC/FbaB aldolase family. DeoC type 1 subfamily.</text>
</comment>
<dbReference type="RefSeq" id="WP_114297142.1">
    <property type="nucleotide sequence ID" value="NZ_QPJT01000006.1"/>
</dbReference>
<dbReference type="Pfam" id="PF01791">
    <property type="entry name" value="DeoC"/>
    <property type="match status" value="1"/>
</dbReference>
<dbReference type="Gene3D" id="3.20.20.70">
    <property type="entry name" value="Aldolase class I"/>
    <property type="match status" value="1"/>
</dbReference>
<comment type="function">
    <text evidence="6">Catalyzes a reversible aldol reaction between acetaldehyde and D-glyceraldehyde 3-phosphate to generate 2-deoxy-D-ribose 5-phosphate.</text>
</comment>
<sequence length="261" mass="27685">MDINNLDKVVNEVIEEITKERLLNKDSGSNARLTASAGSVSGDFDVSLAARMEHSMIRPDATPAMVKQFCDEAVKYKFRNVALAPCFVPMAAGLLKGTGVKVSTAVAFPMGIASTKIKVAETIEVIENGAAEIDLPINIGMIKAGQLKAVKEDVEAVVTASNKRALIKVVIDLGALTEEERIKAALIAKMADADFLKIAATTRPVGVNAEDMRFFRQIVGNDMGLKADGGIKDYNTALSIIESGGSTIGASGSVKIVKRVF</sequence>
<dbReference type="GO" id="GO:0004139">
    <property type="term" value="F:deoxyribose-phosphate aldolase activity"/>
    <property type="evidence" value="ECO:0007669"/>
    <property type="project" value="UniProtKB-UniRule"/>
</dbReference>
<dbReference type="NCBIfam" id="TIGR00126">
    <property type="entry name" value="deoC"/>
    <property type="match status" value="1"/>
</dbReference>
<dbReference type="PIRSF" id="PIRSF001357">
    <property type="entry name" value="DeoC"/>
    <property type="match status" value="1"/>
</dbReference>
<reference evidence="7 8" key="1">
    <citation type="submission" date="2018-07" db="EMBL/GenBank/DDBJ databases">
        <title>Genomic Encyclopedia of Type Strains, Phase IV (KMG-IV): sequencing the most valuable type-strain genomes for metagenomic binning, comparative biology and taxonomic classification.</title>
        <authorList>
            <person name="Goeker M."/>
        </authorList>
    </citation>
    <scope>NUCLEOTIDE SEQUENCE [LARGE SCALE GENOMIC DNA]</scope>
    <source>
        <strain evidence="7 8">DSM 27016</strain>
    </source>
</reference>
<feature type="active site" description="Schiff-base intermediate with acetaldehyde" evidence="6">
    <location>
        <position position="197"/>
    </location>
</feature>
<comment type="pathway">
    <text evidence="6">Carbohydrate degradation; 2-deoxy-D-ribose 1-phosphate degradation; D-glyceraldehyde 3-phosphate and acetaldehyde from 2-deoxy-alpha-D-ribose 1-phosphate: step 2/2.</text>
</comment>
<evidence type="ECO:0000256" key="4">
    <source>
        <dbReference type="ARBA" id="ARBA00023270"/>
    </source>
</evidence>
<dbReference type="Proteomes" id="UP000253034">
    <property type="component" value="Unassembled WGS sequence"/>
</dbReference>
<feature type="active site" description="Proton donor/acceptor" evidence="6">
    <location>
        <position position="226"/>
    </location>
</feature>
<dbReference type="SUPFAM" id="SSF51569">
    <property type="entry name" value="Aldolase"/>
    <property type="match status" value="1"/>
</dbReference>
<gene>
    <name evidence="6" type="primary">deoC</name>
    <name evidence="7" type="ORF">DFR58_106170</name>
</gene>
<dbReference type="GO" id="GO:0005737">
    <property type="term" value="C:cytoplasm"/>
    <property type="evidence" value="ECO:0007669"/>
    <property type="project" value="UniProtKB-SubCell"/>
</dbReference>
<dbReference type="InterPro" id="IPR013785">
    <property type="entry name" value="Aldolase_TIM"/>
</dbReference>
<dbReference type="EMBL" id="QPJT01000006">
    <property type="protein sequence ID" value="RCX18001.1"/>
    <property type="molecule type" value="Genomic_DNA"/>
</dbReference>
<evidence type="ECO:0000313" key="8">
    <source>
        <dbReference type="Proteomes" id="UP000253034"/>
    </source>
</evidence>
<comment type="subcellular location">
    <subcellularLocation>
        <location evidence="6">Cytoplasm</location>
    </subcellularLocation>
</comment>
<evidence type="ECO:0000256" key="5">
    <source>
        <dbReference type="ARBA" id="ARBA00048791"/>
    </source>
</evidence>
<dbReference type="PANTHER" id="PTHR10889:SF1">
    <property type="entry name" value="DEOXYRIBOSE-PHOSPHATE ALDOLASE"/>
    <property type="match status" value="1"/>
</dbReference>